<evidence type="ECO:0000259" key="8">
    <source>
        <dbReference type="PROSITE" id="PS50237"/>
    </source>
</evidence>
<accession>A0A915KJE7</accession>
<dbReference type="PANTHER" id="PTHR45700:SF8">
    <property type="entry name" value="HECT-TYPE E3 UBIQUITIN TRANSFERASE"/>
    <property type="match status" value="1"/>
</dbReference>
<dbReference type="PROSITE" id="PS50012">
    <property type="entry name" value="RCC1_3"/>
    <property type="match status" value="1"/>
</dbReference>
<protein>
    <recommendedName>
        <fullName evidence="2">HECT-type E3 ubiquitin transferase</fullName>
        <ecNumber evidence="2">2.3.2.26</ecNumber>
    </recommendedName>
</protein>
<dbReference type="GO" id="GO:0000209">
    <property type="term" value="P:protein polyubiquitination"/>
    <property type="evidence" value="ECO:0007669"/>
    <property type="project" value="InterPro"/>
</dbReference>
<comment type="caution">
    <text evidence="5">Lacks conserved residue(s) required for the propagation of feature annotation.</text>
</comment>
<dbReference type="InterPro" id="IPR000569">
    <property type="entry name" value="HECT_dom"/>
</dbReference>
<evidence type="ECO:0000313" key="10">
    <source>
        <dbReference type="WBParaSite" id="nRc.2.0.1.t38884-RA"/>
    </source>
</evidence>
<dbReference type="FunFam" id="3.30.2160.10:FF:000004">
    <property type="entry name" value="probable E3 ubiquitin-protein ligase HERC4 isoform X1"/>
    <property type="match status" value="1"/>
</dbReference>
<feature type="repeat" description="RCC1" evidence="6">
    <location>
        <begin position="9"/>
        <end position="58"/>
    </location>
</feature>
<dbReference type="SUPFAM" id="SSF50985">
    <property type="entry name" value="RCC1/BLIP-II"/>
    <property type="match status" value="1"/>
</dbReference>
<dbReference type="InterPro" id="IPR000408">
    <property type="entry name" value="Reg_chr_condens"/>
</dbReference>
<dbReference type="OMA" id="FVLCSEY"/>
<reference evidence="10" key="1">
    <citation type="submission" date="2022-11" db="UniProtKB">
        <authorList>
            <consortium name="WormBaseParasite"/>
        </authorList>
    </citation>
    <scope>IDENTIFICATION</scope>
</reference>
<proteinExistence type="predicted"/>
<evidence type="ECO:0000256" key="5">
    <source>
        <dbReference type="PROSITE-ProRule" id="PRU00104"/>
    </source>
</evidence>
<dbReference type="PANTHER" id="PTHR45700">
    <property type="entry name" value="UBIQUITIN-PROTEIN LIGASE E3C"/>
    <property type="match status" value="1"/>
</dbReference>
<dbReference type="InterPro" id="IPR009091">
    <property type="entry name" value="RCC1/BLIP-II"/>
</dbReference>
<dbReference type="AlphaFoldDB" id="A0A915KJE7"/>
<dbReference type="PROSITE" id="PS50237">
    <property type="entry name" value="HECT"/>
    <property type="match status" value="1"/>
</dbReference>
<evidence type="ECO:0000256" key="4">
    <source>
        <dbReference type="ARBA" id="ARBA00022786"/>
    </source>
</evidence>
<keyword evidence="9" id="KW-1185">Reference proteome</keyword>
<evidence type="ECO:0000256" key="2">
    <source>
        <dbReference type="ARBA" id="ARBA00012485"/>
    </source>
</evidence>
<dbReference type="SMART" id="SM00119">
    <property type="entry name" value="HECTc"/>
    <property type="match status" value="1"/>
</dbReference>
<dbReference type="GO" id="GO:0061630">
    <property type="term" value="F:ubiquitin protein ligase activity"/>
    <property type="evidence" value="ECO:0007669"/>
    <property type="project" value="UniProtKB-EC"/>
</dbReference>
<dbReference type="Pfam" id="PF00632">
    <property type="entry name" value="HECT"/>
    <property type="match status" value="1"/>
</dbReference>
<sequence>CHTLTLVGNKLYAFGLNGSGQLGLGDVQSRLVPIASQLDKIISEVYAGGDHSFIICTSKDDIEVDHVESPIYDLLDQKCVAHLTLERLKHVLCKSVPHVLDELKLVLSNTPCLNGSFLKKDFKNYFTGRKNSGVDMDDVMEGFQLLNESAHSETFTKTMQDCIERHLIPKFRSSPPPDVEALRLFVILPWCPAFSCIERYRTLHMPFVSALLNLKPLPLEVIESWWSLFELRHFNRVLKIFKQVVVNLLITDDYKKEQTILESMLNLLAILHKVNSSTKKLPLDSFYVNELAEKVEIRQDYYLHINNPSDERFSFCNYPFIFNAGVKTLLLETDALLTQQTQMQQAHFNTFLMQLGLAPQNFPYLVLTVSRNNLVQDTINQLLSFPPNDLKKPLKVVFRGEEADDAGGVRKEFFMLLLTELLQPKYGMFVEYTESRKLWFAPHLFENDDVGMYKLIGILCGLAIYNGIIVALPFPLALYKKLLDQPTVLEDLKDLSPTEGRSLESLMDYDNDDFEDVFSLYFQVSIDIFGTSKTVDLKPDGGSLSVTKSNRQEYIDLYVDRKLNTSIADQFNAFKEGFHKAVASRILRFFQPIELMEMAVGNEQYDWYLFEKETVYKGDYWRYH</sequence>
<evidence type="ECO:0000256" key="6">
    <source>
        <dbReference type="PROSITE-ProRule" id="PRU00235"/>
    </source>
</evidence>
<feature type="domain" description="HECT" evidence="8">
    <location>
        <begin position="386"/>
        <end position="624"/>
    </location>
</feature>
<keyword evidence="7" id="KW-1133">Transmembrane helix</keyword>
<dbReference type="WBParaSite" id="nRc.2.0.1.t38884-RA">
    <property type="protein sequence ID" value="nRc.2.0.1.t38884-RA"/>
    <property type="gene ID" value="nRc.2.0.1.g38884"/>
</dbReference>
<dbReference type="Gene3D" id="3.30.2160.10">
    <property type="entry name" value="Hect, E3 ligase catalytic domain"/>
    <property type="match status" value="1"/>
</dbReference>
<dbReference type="Pfam" id="PF00415">
    <property type="entry name" value="RCC1"/>
    <property type="match status" value="1"/>
</dbReference>
<dbReference type="SUPFAM" id="SSF56204">
    <property type="entry name" value="Hect, E3 ligase catalytic domain"/>
    <property type="match status" value="1"/>
</dbReference>
<keyword evidence="7" id="KW-0472">Membrane</keyword>
<keyword evidence="3" id="KW-0808">Transferase</keyword>
<keyword evidence="4 5" id="KW-0833">Ubl conjugation pathway</keyword>
<evidence type="ECO:0000313" key="9">
    <source>
        <dbReference type="Proteomes" id="UP000887565"/>
    </source>
</evidence>
<dbReference type="InterPro" id="IPR044611">
    <property type="entry name" value="E3A/B/C-like"/>
</dbReference>
<dbReference type="InterPro" id="IPR035983">
    <property type="entry name" value="Hect_E3_ubiquitin_ligase"/>
</dbReference>
<dbReference type="Gene3D" id="3.90.1750.10">
    <property type="entry name" value="Hect, E3 ligase catalytic domains"/>
    <property type="match status" value="1"/>
</dbReference>
<dbReference type="EC" id="2.3.2.26" evidence="2"/>
<keyword evidence="7" id="KW-0812">Transmembrane</keyword>
<dbReference type="Proteomes" id="UP000887565">
    <property type="component" value="Unplaced"/>
</dbReference>
<comment type="catalytic activity">
    <reaction evidence="1">
        <text>S-ubiquitinyl-[E2 ubiquitin-conjugating enzyme]-L-cysteine + [acceptor protein]-L-lysine = [E2 ubiquitin-conjugating enzyme]-L-cysteine + N(6)-ubiquitinyl-[acceptor protein]-L-lysine.</text>
        <dbReference type="EC" id="2.3.2.26"/>
    </reaction>
</comment>
<feature type="transmembrane region" description="Helical" evidence="7">
    <location>
        <begin position="455"/>
        <end position="479"/>
    </location>
</feature>
<evidence type="ECO:0000256" key="7">
    <source>
        <dbReference type="SAM" id="Phobius"/>
    </source>
</evidence>
<name>A0A915KJE7_ROMCU</name>
<evidence type="ECO:0000256" key="1">
    <source>
        <dbReference type="ARBA" id="ARBA00000885"/>
    </source>
</evidence>
<dbReference type="Gene3D" id="2.130.10.30">
    <property type="entry name" value="Regulator of chromosome condensation 1/beta-lactamase-inhibitor protein II"/>
    <property type="match status" value="1"/>
</dbReference>
<evidence type="ECO:0000256" key="3">
    <source>
        <dbReference type="ARBA" id="ARBA00022679"/>
    </source>
</evidence>
<organism evidence="9 10">
    <name type="scientific">Romanomermis culicivorax</name>
    <name type="common">Nematode worm</name>
    <dbReference type="NCBI Taxonomy" id="13658"/>
    <lineage>
        <taxon>Eukaryota</taxon>
        <taxon>Metazoa</taxon>
        <taxon>Ecdysozoa</taxon>
        <taxon>Nematoda</taxon>
        <taxon>Enoplea</taxon>
        <taxon>Dorylaimia</taxon>
        <taxon>Mermithida</taxon>
        <taxon>Mermithoidea</taxon>
        <taxon>Mermithidae</taxon>
        <taxon>Romanomermis</taxon>
    </lineage>
</organism>